<comment type="cofactor">
    <cofactor evidence="16 19">
        <name>heme b</name>
        <dbReference type="ChEBI" id="CHEBI:60344"/>
    </cofactor>
    <text evidence="16 19">Binds 1 heme b (iron(II)-protoporphyrin IX) group per subunit.</text>
</comment>
<dbReference type="GeneID" id="548068"/>
<dbReference type="InterPro" id="IPR019793">
    <property type="entry name" value="Peroxidases_heam-ligand_BS"/>
</dbReference>
<dbReference type="InterPro" id="IPR010255">
    <property type="entry name" value="Haem_peroxidase_sf"/>
</dbReference>
<dbReference type="PaxDb" id="3847-GLYMA09G02590.1"/>
<evidence type="ECO:0000256" key="19">
    <source>
        <dbReference type="RuleBase" id="RU362060"/>
    </source>
</evidence>
<evidence type="ECO:0000313" key="26">
    <source>
        <dbReference type="Proteomes" id="UP000008827"/>
    </source>
</evidence>
<dbReference type="SUPFAM" id="SSF48113">
    <property type="entry name" value="Heme-dependent peroxidases"/>
    <property type="match status" value="1"/>
</dbReference>
<dbReference type="KEGG" id="gmx:548068"/>
<dbReference type="PeroxiBase" id="475">
    <property type="entry name" value="GmPrx01"/>
</dbReference>
<keyword evidence="26" id="KW-1185">Reference proteome</keyword>
<dbReference type="RefSeq" id="NP_001238315.1">
    <property type="nucleotide sequence ID" value="NM_001251386.1"/>
</dbReference>
<dbReference type="PANTHER" id="PTHR31388:SF270">
    <property type="entry name" value="PEROXIDASE 22-RELATED"/>
    <property type="match status" value="1"/>
</dbReference>
<evidence type="ECO:0000313" key="22">
    <source>
        <dbReference type="EMBL" id="AAL40127.1"/>
    </source>
</evidence>
<evidence type="ECO:0000313" key="23">
    <source>
        <dbReference type="EMBL" id="AAL77517.1"/>
    </source>
</evidence>
<dbReference type="PDBsum" id="1FHF"/>
<accession>O22443</accession>
<dbReference type="OrthoDB" id="2113341at2759"/>
<dbReference type="PROSITE" id="PS00436">
    <property type="entry name" value="PEROXIDASE_2"/>
    <property type="match status" value="1"/>
</dbReference>
<feature type="disulfide bond" evidence="18 27">
    <location>
        <begin position="70"/>
        <end position="75"/>
    </location>
</feature>
<dbReference type="EC" id="1.11.1.7" evidence="4 19"/>
<dbReference type="OMA" id="QCTILIE"/>
<evidence type="ECO:0000256" key="14">
    <source>
        <dbReference type="PIRSR" id="PIRSR600823-1"/>
    </source>
</evidence>
<feature type="disulfide bond" evidence="18 27">
    <location>
        <begin position="123"/>
        <end position="325"/>
    </location>
</feature>
<dbReference type="SMR" id="O22443"/>
<dbReference type="PDB" id="1FHF">
    <property type="method" value="X-ray"/>
    <property type="resolution" value="2.80 A"/>
    <property type="chains" value="A/B/C=27-330"/>
</dbReference>
<evidence type="ECO:0000256" key="5">
    <source>
        <dbReference type="ARBA" id="ARBA00022559"/>
    </source>
</evidence>
<feature type="binding site" evidence="27">
    <location>
        <position position="201"/>
    </location>
    <ligand>
        <name>heme b</name>
        <dbReference type="ChEBI" id="CHEBI:60344"/>
    </ligand>
</feature>
<feature type="chain" id="PRO_5014486628" description="Peroxidase" evidence="19">
    <location>
        <begin position="27"/>
        <end position="352"/>
    </location>
</feature>
<evidence type="ECO:0000256" key="11">
    <source>
        <dbReference type="ARBA" id="ARBA00023157"/>
    </source>
</evidence>
<dbReference type="GO" id="GO:0020037">
    <property type="term" value="F:heme binding"/>
    <property type="evidence" value="ECO:0007669"/>
    <property type="project" value="UniProtKB-UniRule"/>
</dbReference>
<dbReference type="GO" id="GO:0006979">
    <property type="term" value="P:response to oxidative stress"/>
    <property type="evidence" value="ECO:0007669"/>
    <property type="project" value="UniProtKB-UniRule"/>
</dbReference>
<dbReference type="InterPro" id="IPR002016">
    <property type="entry name" value="Haem_peroxidase"/>
</dbReference>
<evidence type="ECO:0000256" key="3">
    <source>
        <dbReference type="ARBA" id="ARBA00006873"/>
    </source>
</evidence>
<dbReference type="EnsemblPlants" id="KRH36763">
    <property type="protein sequence ID" value="KRH36763"/>
    <property type="gene ID" value="GLYMA_09G022300"/>
</dbReference>
<dbReference type="EMBL" id="AF014502">
    <property type="protein sequence ID" value="AAB97734.1"/>
    <property type="molecule type" value="Genomic_DNA"/>
</dbReference>
<evidence type="ECO:0000256" key="16">
    <source>
        <dbReference type="PIRSR" id="PIRSR600823-3"/>
    </source>
</evidence>
<feature type="signal peptide" evidence="19">
    <location>
        <begin position="1"/>
        <end position="26"/>
    </location>
</feature>
<feature type="binding site" evidence="16 27">
    <location>
        <position position="255"/>
    </location>
    <ligand>
        <name>Ca(2+)</name>
        <dbReference type="ChEBI" id="CHEBI:29108"/>
        <label>2</label>
    </ligand>
</feature>
<evidence type="ECO:0000313" key="24">
    <source>
        <dbReference type="EMBL" id="KRH36763.1"/>
    </source>
</evidence>
<comment type="subcellular location">
    <subcellularLocation>
        <location evidence="19">Secreted</location>
    </subcellularLocation>
</comment>
<dbReference type="InterPro" id="IPR019794">
    <property type="entry name" value="Peroxidases_AS"/>
</dbReference>
<reference evidence="21" key="1">
    <citation type="journal article" date="1997" name="Plant J.">
        <title>A deletion mutation at the ep locus causes low seed coat peroxidase activity in soybean.</title>
        <authorList>
            <person name="Gijzen M."/>
        </authorList>
    </citation>
    <scope>NUCLEOTIDE SEQUENCE</scope>
    <source>
        <strain evidence="21">Harosoy 63</strain>
    </source>
</reference>
<dbReference type="HOGENOM" id="CLU_010543_0_1_1"/>
<dbReference type="CDD" id="cd00693">
    <property type="entry name" value="secretory_peroxidase"/>
    <property type="match status" value="1"/>
</dbReference>
<dbReference type="GO" id="GO:0046872">
    <property type="term" value="F:metal ion binding"/>
    <property type="evidence" value="ECO:0007669"/>
    <property type="project" value="UniProtKB-UniRule"/>
</dbReference>
<dbReference type="FunFam" id="1.10.520.10:FF:000009">
    <property type="entry name" value="Peroxidase"/>
    <property type="match status" value="1"/>
</dbReference>
<feature type="binding site" description="axial binding residue" evidence="16">
    <location>
        <position position="195"/>
    </location>
    <ligand>
        <name>heme b</name>
        <dbReference type="ChEBI" id="CHEBI:60344"/>
    </ligand>
    <ligandPart>
        <name>Fe</name>
        <dbReference type="ChEBI" id="CHEBI:18248"/>
    </ligandPart>
</feature>
<dbReference type="GO" id="GO:0009505">
    <property type="term" value="C:plant-type cell wall"/>
    <property type="evidence" value="ECO:0000318"/>
    <property type="project" value="GO_Central"/>
</dbReference>
<feature type="binding site" evidence="16 27">
    <location>
        <position position="196"/>
    </location>
    <ligand>
        <name>Ca(2+)</name>
        <dbReference type="ChEBI" id="CHEBI:29108"/>
        <label>2</label>
    </ligand>
</feature>
<dbReference type="Gene3D" id="1.10.520.10">
    <property type="match status" value="1"/>
</dbReference>
<comment type="catalytic activity">
    <reaction evidence="1 19">
        <text>2 a phenolic donor + H2O2 = 2 a phenolic radical donor + 2 H2O</text>
        <dbReference type="Rhea" id="RHEA:56136"/>
        <dbReference type="ChEBI" id="CHEBI:15377"/>
        <dbReference type="ChEBI" id="CHEBI:16240"/>
        <dbReference type="ChEBI" id="CHEBI:139520"/>
        <dbReference type="ChEBI" id="CHEBI:139521"/>
        <dbReference type="EC" id="1.11.1.7"/>
    </reaction>
</comment>
<dbReference type="GO" id="GO:0005576">
    <property type="term" value="C:extracellular region"/>
    <property type="evidence" value="ECO:0007669"/>
    <property type="project" value="UniProtKB-SubCell"/>
</dbReference>
<keyword evidence="12" id="KW-0325">Glycoprotein</keyword>
<feature type="binding site" evidence="16 27">
    <location>
        <position position="72"/>
    </location>
    <ligand>
        <name>Ca(2+)</name>
        <dbReference type="ChEBI" id="CHEBI:29108"/>
        <label>1</label>
    </ligand>
</feature>
<keyword evidence="9 19" id="KW-0560">Oxidoreductase</keyword>
<dbReference type="eggNOG" id="ENOG502QVXS">
    <property type="taxonomic scope" value="Eukaryota"/>
</dbReference>
<evidence type="ECO:0000256" key="4">
    <source>
        <dbReference type="ARBA" id="ARBA00012313"/>
    </source>
</evidence>
<name>O22443_SOYBN</name>
<evidence type="ECO:0000256" key="10">
    <source>
        <dbReference type="ARBA" id="ARBA00023004"/>
    </source>
</evidence>
<reference evidence="24 25" key="5">
    <citation type="journal article" date="2010" name="Nature">
        <title>Genome sequence of the palaeopolyploid soybean.</title>
        <authorList>
            <person name="Schmutz J."/>
            <person name="Cannon S.B."/>
            <person name="Schlueter J."/>
            <person name="Ma J."/>
            <person name="Mitros T."/>
            <person name="Nelson W."/>
            <person name="Hyten D.L."/>
            <person name="Song Q."/>
            <person name="Thelen J.J."/>
            <person name="Cheng J."/>
            <person name="Xu D."/>
            <person name="Hellsten U."/>
            <person name="May G.D."/>
            <person name="Yu Y."/>
            <person name="Sakurai T."/>
            <person name="Umezawa T."/>
            <person name="Bhattacharyya M.K."/>
            <person name="Sandhu D."/>
            <person name="Valliyodan B."/>
            <person name="Lindquist E."/>
            <person name="Peto M."/>
            <person name="Grant D."/>
            <person name="Shu S."/>
            <person name="Goodstein D."/>
            <person name="Barry K."/>
            <person name="Futrell-Griggs M."/>
            <person name="Abernathy B."/>
            <person name="Du J."/>
            <person name="Tian Z."/>
            <person name="Zhu L."/>
            <person name="Gill N."/>
            <person name="Joshi T."/>
            <person name="Libault M."/>
            <person name="Sethuraman A."/>
            <person name="Zhang X.-C."/>
            <person name="Shinozaki K."/>
            <person name="Nguyen H.T."/>
            <person name="Wing R.A."/>
            <person name="Cregan P."/>
            <person name="Specht J."/>
            <person name="Grimwood J."/>
            <person name="Rokhsar D."/>
            <person name="Stacey G."/>
            <person name="Shoemaker R.C."/>
            <person name="Jackson S.A."/>
        </authorList>
    </citation>
    <scope>NUCLEOTIDE SEQUENCE [LARGE SCALE GENOMIC DNA]</scope>
    <source>
        <strain evidence="25">cv. Williams 82</strain>
        <tissue evidence="24">Callus</tissue>
    </source>
</reference>
<dbReference type="Proteomes" id="UP000008827">
    <property type="component" value="Chromosome 9"/>
</dbReference>
<dbReference type="EMBL" id="CM000842">
    <property type="protein sequence ID" value="KRH36763.1"/>
    <property type="molecule type" value="Genomic_DNA"/>
</dbReference>
<comment type="function">
    <text evidence="2">Removal of H(2)O(2), oxidation of toxic reductants, biosynthesis and degradation of lignin, suberization, auxin catabolism, response to environmental stresses such as wounding, pathogen attack and oxidative stress. These functions might be dependent on each isozyme/isoform in each plant tissue.</text>
</comment>
<dbReference type="InterPro" id="IPR033905">
    <property type="entry name" value="Secretory_peroxidase"/>
</dbReference>
<dbReference type="AlphaFoldDB" id="O22443"/>
<evidence type="ECO:0000256" key="8">
    <source>
        <dbReference type="ARBA" id="ARBA00022837"/>
    </source>
</evidence>
<dbReference type="PIR" id="T05723">
    <property type="entry name" value="T05723"/>
</dbReference>
<evidence type="ECO:0000259" key="20">
    <source>
        <dbReference type="PROSITE" id="PS50873"/>
    </source>
</evidence>
<evidence type="ECO:0000313" key="25">
    <source>
        <dbReference type="EnsemblPlants" id="KRH36763"/>
    </source>
</evidence>
<feature type="binding site" evidence="16 27">
    <location>
        <position position="247"/>
    </location>
    <ligand>
        <name>Ca(2+)</name>
        <dbReference type="ChEBI" id="CHEBI:29108"/>
        <label>2</label>
    </ligand>
</feature>
<dbReference type="GO" id="GO:0042744">
    <property type="term" value="P:hydrogen peroxide catabolic process"/>
    <property type="evidence" value="ECO:0007669"/>
    <property type="project" value="UniProtKB-KW"/>
</dbReference>
<reference evidence="23" key="4">
    <citation type="submission" date="2002-02" db="EMBL/GenBank/DDBJ databases">
        <title>Soybean seed coat peroxidase genomic sequence.</title>
        <authorList>
            <person name="Gijzen M."/>
        </authorList>
    </citation>
    <scope>NUCLEOTIDE SEQUENCE</scope>
    <source>
        <tissue evidence="23">Leaf</tissue>
    </source>
</reference>
<dbReference type="PRINTS" id="PR00461">
    <property type="entry name" value="PLPEROXIDASE"/>
</dbReference>
<dbReference type="Pfam" id="PF00141">
    <property type="entry name" value="peroxidase"/>
    <property type="match status" value="1"/>
</dbReference>
<feature type="binding site" evidence="16 27">
    <location>
        <position position="74"/>
    </location>
    <ligand>
        <name>Ca(2+)</name>
        <dbReference type="ChEBI" id="CHEBI:29108"/>
        <label>1</label>
    </ligand>
</feature>
<dbReference type="PROSITE" id="PS00435">
    <property type="entry name" value="PEROXIDASE_1"/>
    <property type="match status" value="1"/>
</dbReference>
<keyword evidence="6 19" id="KW-0349">Heme</keyword>
<evidence type="ECO:0000256" key="2">
    <source>
        <dbReference type="ARBA" id="ARBA00002322"/>
    </source>
</evidence>
<evidence type="ECO:0000313" key="21">
    <source>
        <dbReference type="EMBL" id="AAB97734.1"/>
    </source>
</evidence>
<reference evidence="27" key="2">
    <citation type="journal article" date="2001" name="Protein Sci.">
        <title>Structure of soybean seed coat peroxidase: a plant peroxidase with unusual stability and haem-apoprotein interactions.</title>
        <authorList>
            <person name="Henriksen A."/>
            <person name="Mirza O."/>
            <person name="Indiani C."/>
            <person name="Teilum K."/>
            <person name="Smulevich G."/>
            <person name="Welinder K.G."/>
            <person name="Gajhede M."/>
        </authorList>
    </citation>
    <scope>X-RAY CRYSTALLOGRAPHY (2.80 ANGSTROMS) OF 27-330 IN COMPLEX WITH CA(2+) AND HEME B</scope>
    <scope>DISULFIDE BONDS</scope>
</reference>
<evidence type="ECO:0000256" key="7">
    <source>
        <dbReference type="ARBA" id="ARBA00022723"/>
    </source>
</evidence>
<evidence type="ECO:0000256" key="1">
    <source>
        <dbReference type="ARBA" id="ARBA00000189"/>
    </source>
</evidence>
<dbReference type="FunCoup" id="O22443">
    <property type="interactions" value="353"/>
</dbReference>
<dbReference type="PANTHER" id="PTHR31388">
    <property type="entry name" value="PEROXIDASE 72-RELATED"/>
    <property type="match status" value="1"/>
</dbReference>
<evidence type="ECO:0000256" key="18">
    <source>
        <dbReference type="PIRSR" id="PIRSR600823-5"/>
    </source>
</evidence>
<dbReference type="Gene3D" id="1.10.420.10">
    <property type="entry name" value="Peroxidase, domain 2"/>
    <property type="match status" value="1"/>
</dbReference>
<feature type="binding site" evidence="16">
    <location>
        <position position="90"/>
    </location>
    <ligand>
        <name>Ca(2+)</name>
        <dbReference type="ChEBI" id="CHEBI:29108"/>
        <label>1</label>
    </ligand>
</feature>
<feature type="binding site" evidence="16 27">
    <location>
        <position position="76"/>
    </location>
    <ligand>
        <name>Ca(2+)</name>
        <dbReference type="ChEBI" id="CHEBI:29108"/>
        <label>1</label>
    </ligand>
</feature>
<dbReference type="PROSITE" id="PS50873">
    <property type="entry name" value="PEROXIDASE_4"/>
    <property type="match status" value="1"/>
</dbReference>
<dbReference type="EMBL" id="L81148">
    <property type="protein sequence ID" value="AAL77517.1"/>
    <property type="molecule type" value="Genomic_DNA"/>
</dbReference>
<feature type="binding site" evidence="16 27">
    <location>
        <position position="250"/>
    </location>
    <ligand>
        <name>Ca(2+)</name>
        <dbReference type="ChEBI" id="CHEBI:29108"/>
        <label>2</label>
    </ligand>
</feature>
<keyword evidence="7 16" id="KW-0479">Metal-binding</keyword>
<dbReference type="EMBL" id="L78163">
    <property type="protein sequence ID" value="AAL40127.1"/>
    <property type="molecule type" value="mRNA"/>
</dbReference>
<keyword evidence="10 16" id="KW-0408">Iron</keyword>
<feature type="binding site" evidence="16 27">
    <location>
        <position position="78"/>
    </location>
    <ligand>
        <name>Ca(2+)</name>
        <dbReference type="ChEBI" id="CHEBI:29108"/>
        <label>1</label>
    </ligand>
</feature>
<evidence type="ECO:0000256" key="13">
    <source>
        <dbReference type="ARBA" id="ARBA00023324"/>
    </source>
</evidence>
<protein>
    <recommendedName>
        <fullName evidence="4 19">Peroxidase</fullName>
        <ecNumber evidence="4 19">1.11.1.7</ecNumber>
    </recommendedName>
</protein>
<dbReference type="GO" id="GO:0004601">
    <property type="term" value="F:peroxidase activity"/>
    <property type="evidence" value="ECO:0000318"/>
    <property type="project" value="GO_Central"/>
</dbReference>
<reference evidence="24" key="7">
    <citation type="submission" date="2018-07" db="EMBL/GenBank/DDBJ databases">
        <title>WGS assembly of Glycine max.</title>
        <authorList>
            <person name="Schmutz J."/>
            <person name="Cannon S."/>
            <person name="Schlueter J."/>
            <person name="Ma J."/>
            <person name="Mitros T."/>
            <person name="Nelson W."/>
            <person name="Hyten D."/>
            <person name="Song Q."/>
            <person name="Thelen J."/>
            <person name="Cheng J."/>
            <person name="Xu D."/>
            <person name="Hellsten U."/>
            <person name="May G."/>
            <person name="Yu Y."/>
            <person name="Sakurai T."/>
            <person name="Umezawa T."/>
            <person name="Bhattacharyya M."/>
            <person name="Sandhu D."/>
            <person name="Valliyodan B."/>
            <person name="Lindquist E."/>
            <person name="Peto M."/>
            <person name="Grant D."/>
            <person name="Shu S."/>
            <person name="Goodstein D."/>
            <person name="Barry K."/>
            <person name="Futrell-Griggs M."/>
            <person name="Abernathy B."/>
            <person name="Du J."/>
            <person name="Tian Z."/>
            <person name="Zhu L."/>
            <person name="Gill N."/>
            <person name="Joshi T."/>
            <person name="Libault M."/>
            <person name="Sethuraman A."/>
            <person name="Zhang X."/>
            <person name="Shinozaki K."/>
            <person name="Nguyen H."/>
            <person name="Wing R."/>
            <person name="Cregan P."/>
            <person name="Specht J."/>
            <person name="Grimwood J."/>
            <person name="Rokhsar D."/>
            <person name="Stacey G."/>
            <person name="Shoemaker R."/>
            <person name="Jackson S."/>
        </authorList>
    </citation>
    <scope>NUCLEOTIDE SEQUENCE</scope>
    <source>
        <tissue evidence="24">Callus</tissue>
    </source>
</reference>
<feature type="binding site" evidence="27">
    <location>
        <position position="195"/>
    </location>
    <ligand>
        <name>heme b</name>
        <dbReference type="ChEBI" id="CHEBI:60344"/>
        <note>axial binding residue</note>
    </ligand>
    <ligandPart>
        <name>Fe</name>
        <dbReference type="ChEBI" id="CHEBI:18248"/>
    </ligandPart>
</feature>
<feature type="domain" description="Plant heme peroxidase family profile" evidence="20">
    <location>
        <begin position="27"/>
        <end position="329"/>
    </location>
</feature>
<sequence precursor="true">MGSMRLLVVALLCAFAMHAGFSVSYAQLTPTFYRETCPNLFPIVFGVIFDASFTDPRIGASLMRLHFHDCFVQGCDGSVLLNNTDTIESEQDALPNINSIRGLDVVNDIKTAVENSCPDTVSCADILAIAAEIASVLGGGPGWPVPLGRRDSLTANRTLANQNLPAPFFNLTQLKASFAVQGLNTLDLVTLSGGHTFGRARCSTFINRLYNFSNTGNPDPTLNTTYLEVLRARCPQNATGDNLTNLDLSTPDQFDNRYYSNLLQLNGLLQSDQELFSTPGADTIPIVNSFSSNQNTFFSNFRVSMIKMGNIGVLTGDEGEIRLQCNFVNGDSFGLASVASKDAKQKLVAQSK</sequence>
<keyword evidence="8 16" id="KW-0106">Calcium</keyword>
<dbReference type="Gramene" id="KRH36763">
    <property type="protein sequence ID" value="KRH36763"/>
    <property type="gene ID" value="GLYMA_09G022300"/>
</dbReference>
<feature type="binding site" evidence="27">
    <location>
        <position position="99"/>
    </location>
    <ligand>
        <name>heme b</name>
        <dbReference type="ChEBI" id="CHEBI:60344"/>
    </ligand>
</feature>
<feature type="binding site" evidence="27">
    <location>
        <position position="199"/>
    </location>
    <ligand>
        <name>heme b</name>
        <dbReference type="ChEBI" id="CHEBI:60344"/>
    </ligand>
</feature>
<feature type="site" description="Transition state stabilizer" evidence="17">
    <location>
        <position position="64"/>
    </location>
</feature>
<comment type="similarity">
    <text evidence="3">Belongs to the peroxidase family. Ascorbate peroxidase subfamily.</text>
</comment>
<feature type="disulfide bond" evidence="18 27">
    <location>
        <begin position="37"/>
        <end position="117"/>
    </location>
</feature>
<proteinExistence type="evidence at protein level"/>
<evidence type="ECO:0000256" key="12">
    <source>
        <dbReference type="ARBA" id="ARBA00023180"/>
    </source>
</evidence>
<keyword evidence="5 19" id="KW-0575">Peroxidase</keyword>
<reference evidence="22" key="3">
    <citation type="submission" date="2001-12" db="EMBL/GenBank/DDBJ databases">
        <title>The soybean Ep locus encodes the abundant seed coat peroxidase enzyme.</title>
        <authorList>
            <person name="Gijzen M."/>
        </authorList>
    </citation>
    <scope>NUCLEOTIDE SEQUENCE</scope>
    <source>
        <tissue evidence="22">Seed coat</tissue>
    </source>
</reference>
<keyword evidence="27" id="KW-0002">3D-structure</keyword>
<reference evidence="25" key="6">
    <citation type="submission" date="2018-02" db="UniProtKB">
        <authorList>
            <consortium name="EnsemblPlants"/>
        </authorList>
    </citation>
    <scope>IDENTIFICATION</scope>
    <source>
        <strain evidence="25">Williams 82</strain>
    </source>
</reference>
<dbReference type="ExpressionAtlas" id="O22443">
    <property type="expression patterns" value="baseline and differential"/>
</dbReference>
<keyword evidence="13 19" id="KW-0376">Hydrogen peroxide</keyword>
<evidence type="ECO:0000256" key="15">
    <source>
        <dbReference type="PIRSR" id="PIRSR600823-2"/>
    </source>
</evidence>
<feature type="binding site" evidence="27">
    <location>
        <position position="61"/>
    </location>
    <ligand>
        <name>heme b</name>
        <dbReference type="ChEBI" id="CHEBI:60344"/>
    </ligand>
</feature>
<comment type="cofactor">
    <cofactor evidence="16 19">
        <name>Ca(2+)</name>
        <dbReference type="ChEBI" id="CHEBI:29108"/>
    </cofactor>
    <text evidence="16 19">Binds 2 calcium ions per subunit.</text>
</comment>
<evidence type="ECO:0007829" key="27">
    <source>
        <dbReference type="PDB" id="1FHF"/>
    </source>
</evidence>
<feature type="binding site" evidence="15">
    <location>
        <position position="165"/>
    </location>
    <ligand>
        <name>substrate</name>
    </ligand>
</feature>
<keyword evidence="19" id="KW-0964">Secreted</keyword>
<keyword evidence="19" id="KW-0732">Signal</keyword>
<keyword evidence="11 18" id="KW-1015">Disulfide bond</keyword>
<comment type="similarity">
    <text evidence="19">Belongs to the peroxidase family. Classical plant (class III) peroxidase subfamily.</text>
</comment>
<evidence type="ECO:0000256" key="6">
    <source>
        <dbReference type="ARBA" id="ARBA00022617"/>
    </source>
</evidence>
<dbReference type="STRING" id="3847.O22443"/>
<dbReference type="InterPro" id="IPR000823">
    <property type="entry name" value="Peroxidase_pln"/>
</dbReference>
<dbReference type="BRENDA" id="1.11.1.7">
    <property type="organism ID" value="2483"/>
</dbReference>
<feature type="binding site" evidence="16 27">
    <location>
        <position position="69"/>
    </location>
    <ligand>
        <name>Ca(2+)</name>
        <dbReference type="ChEBI" id="CHEBI:29108"/>
        <label>1</label>
    </ligand>
</feature>
<feature type="binding site" evidence="27">
    <location>
        <position position="253"/>
    </location>
    <ligand>
        <name>Ca(2+)</name>
        <dbReference type="ChEBI" id="CHEBI:29108"/>
        <label>2</label>
    </ligand>
</feature>
<dbReference type="FunFam" id="1.10.420.10:FF:000001">
    <property type="entry name" value="Peroxidase"/>
    <property type="match status" value="1"/>
</dbReference>
<organism evidence="21">
    <name type="scientific">Glycine max</name>
    <name type="common">Soybean</name>
    <name type="synonym">Glycine hispida</name>
    <dbReference type="NCBI Taxonomy" id="3847"/>
    <lineage>
        <taxon>Eukaryota</taxon>
        <taxon>Viridiplantae</taxon>
        <taxon>Streptophyta</taxon>
        <taxon>Embryophyta</taxon>
        <taxon>Tracheophyta</taxon>
        <taxon>Spermatophyta</taxon>
        <taxon>Magnoliopsida</taxon>
        <taxon>eudicotyledons</taxon>
        <taxon>Gunneridae</taxon>
        <taxon>Pentapetalae</taxon>
        <taxon>rosids</taxon>
        <taxon>fabids</taxon>
        <taxon>Fabales</taxon>
        <taxon>Fabaceae</taxon>
        <taxon>Papilionoideae</taxon>
        <taxon>50 kb inversion clade</taxon>
        <taxon>NPAAA clade</taxon>
        <taxon>indigoferoid/millettioid clade</taxon>
        <taxon>Phaseoleae</taxon>
        <taxon>Glycine</taxon>
        <taxon>Glycine subgen. Soja</taxon>
    </lineage>
</organism>
<gene>
    <name evidence="21 25" type="primary">Ep</name>
    <name evidence="24" type="ORF">GLYMA_09G022300</name>
</gene>
<feature type="binding site" evidence="27">
    <location>
        <position position="57"/>
    </location>
    <ligand>
        <name>heme b</name>
        <dbReference type="ChEBI" id="CHEBI:60344"/>
    </ligand>
</feature>
<evidence type="ECO:0000256" key="9">
    <source>
        <dbReference type="ARBA" id="ARBA00023002"/>
    </source>
</evidence>
<dbReference type="PRINTS" id="PR00458">
    <property type="entry name" value="PEROXIDASE"/>
</dbReference>
<feature type="disulfide bond" evidence="18 27">
    <location>
        <begin position="202"/>
        <end position="234"/>
    </location>
</feature>
<feature type="active site" description="Proton acceptor" evidence="14">
    <location>
        <position position="68"/>
    </location>
</feature>
<evidence type="ECO:0000256" key="17">
    <source>
        <dbReference type="PIRSR" id="PIRSR600823-4"/>
    </source>
</evidence>
<dbReference type="GO" id="GO:0140825">
    <property type="term" value="F:lactoperoxidase activity"/>
    <property type="evidence" value="ECO:0007669"/>
    <property type="project" value="UniProtKB-EC"/>
</dbReference>